<keyword evidence="1" id="KW-0472">Membrane</keyword>
<keyword evidence="1" id="KW-1133">Transmembrane helix</keyword>
<name>A0A6J5L367_9CAUD</name>
<gene>
    <name evidence="2" type="ORF">UFOVP93_35</name>
</gene>
<sequence length="88" mass="9833">MTAITFDTLAYSKKLKAVGVPPEQADVQAETLAEIIEEKLATKRDLQELEQRLTYNLTLRLGSMIVISTSITITILGLLMDWMLKGVH</sequence>
<reference evidence="2" key="1">
    <citation type="submission" date="2020-04" db="EMBL/GenBank/DDBJ databases">
        <authorList>
            <person name="Chiriac C."/>
            <person name="Salcher M."/>
            <person name="Ghai R."/>
            <person name="Kavagutti S V."/>
        </authorList>
    </citation>
    <scope>NUCLEOTIDE SEQUENCE</scope>
</reference>
<protein>
    <recommendedName>
        <fullName evidence="3">DUF1640 domain-containing protein</fullName>
    </recommendedName>
</protein>
<organism evidence="2">
    <name type="scientific">uncultured Caudovirales phage</name>
    <dbReference type="NCBI Taxonomy" id="2100421"/>
    <lineage>
        <taxon>Viruses</taxon>
        <taxon>Duplodnaviria</taxon>
        <taxon>Heunggongvirae</taxon>
        <taxon>Uroviricota</taxon>
        <taxon>Caudoviricetes</taxon>
        <taxon>Peduoviridae</taxon>
        <taxon>Maltschvirus</taxon>
        <taxon>Maltschvirus maltsch</taxon>
    </lineage>
</organism>
<feature type="transmembrane region" description="Helical" evidence="1">
    <location>
        <begin position="61"/>
        <end position="84"/>
    </location>
</feature>
<proteinExistence type="predicted"/>
<evidence type="ECO:0008006" key="3">
    <source>
        <dbReference type="Google" id="ProtNLM"/>
    </source>
</evidence>
<evidence type="ECO:0000256" key="1">
    <source>
        <dbReference type="SAM" id="Phobius"/>
    </source>
</evidence>
<accession>A0A6J5L367</accession>
<dbReference type="EMBL" id="LR796214">
    <property type="protein sequence ID" value="CAB4127697.1"/>
    <property type="molecule type" value="Genomic_DNA"/>
</dbReference>
<evidence type="ECO:0000313" key="2">
    <source>
        <dbReference type="EMBL" id="CAB4127697.1"/>
    </source>
</evidence>
<keyword evidence="1" id="KW-0812">Transmembrane</keyword>